<sequence>MSATPGLRASSPRTTSTAAPLSAASWSRRWTSGRAGRPAQVAWPRDRGEIMKHLIVTGDDFGLHQGITRGIIQAHRDGILTSASLMVNRPACQDAVALARECPALSLGLHLELDPDDTGDVPAAVARQIARFAELVGAPPTHIDSHHDVHRDPRVLPYVLAWSARTGVPVRGYAGVRHLSKFYGRWGGEPHLEQIGVPGLLRLLRTEVGEGMTELTCHPGYVEPGFSSSYAAEREVELQTLCDRRVRHAIWDMTIRLIGFRDLPSPQPAVPERAR</sequence>
<name>A0A537LV71_9BACT</name>
<dbReference type="GO" id="GO:0005975">
    <property type="term" value="P:carbohydrate metabolic process"/>
    <property type="evidence" value="ECO:0007669"/>
    <property type="project" value="InterPro"/>
</dbReference>
<evidence type="ECO:0000256" key="4">
    <source>
        <dbReference type="ARBA" id="ARBA00022842"/>
    </source>
</evidence>
<dbReference type="PANTHER" id="PTHR31609:SF1">
    <property type="entry name" value="CARBOHYDRATE DEACETYLASE"/>
    <property type="match status" value="1"/>
</dbReference>
<proteinExistence type="predicted"/>
<keyword evidence="4" id="KW-0460">Magnesium</keyword>
<evidence type="ECO:0000256" key="3">
    <source>
        <dbReference type="ARBA" id="ARBA00022801"/>
    </source>
</evidence>
<keyword evidence="3" id="KW-0378">Hydrolase</keyword>
<accession>A0A537LV71</accession>
<dbReference type="Pfam" id="PF04794">
    <property type="entry name" value="YdjC"/>
    <property type="match status" value="2"/>
</dbReference>
<keyword evidence="2" id="KW-0479">Metal-binding</keyword>
<evidence type="ECO:0000256" key="5">
    <source>
        <dbReference type="ARBA" id="ARBA00023277"/>
    </source>
</evidence>
<dbReference type="PANTHER" id="PTHR31609">
    <property type="entry name" value="YDJC DEACETYLASE FAMILY MEMBER"/>
    <property type="match status" value="1"/>
</dbReference>
<comment type="caution">
    <text evidence="7">The sequence shown here is derived from an EMBL/GenBank/DDBJ whole genome shotgun (WGS) entry which is preliminary data.</text>
</comment>
<dbReference type="InterPro" id="IPR011330">
    <property type="entry name" value="Glyco_hydro/deAcase_b/a-brl"/>
</dbReference>
<gene>
    <name evidence="7" type="ORF">E6G98_04135</name>
</gene>
<evidence type="ECO:0000256" key="6">
    <source>
        <dbReference type="SAM" id="MobiDB-lite"/>
    </source>
</evidence>
<feature type="region of interest" description="Disordered" evidence="6">
    <location>
        <begin position="1"/>
        <end position="41"/>
    </location>
</feature>
<comment type="cofactor">
    <cofactor evidence="1">
        <name>Mg(2+)</name>
        <dbReference type="ChEBI" id="CHEBI:18420"/>
    </cofactor>
</comment>
<evidence type="ECO:0000313" key="7">
    <source>
        <dbReference type="EMBL" id="TMJ11909.1"/>
    </source>
</evidence>
<dbReference type="Gene3D" id="3.20.20.370">
    <property type="entry name" value="Glycoside hydrolase/deacetylase"/>
    <property type="match status" value="1"/>
</dbReference>
<keyword evidence="5" id="KW-0119">Carbohydrate metabolism</keyword>
<protein>
    <submittedName>
        <fullName evidence="7">ChbG/HpnK family deacetylase</fullName>
    </submittedName>
</protein>
<evidence type="ECO:0000313" key="8">
    <source>
        <dbReference type="Proteomes" id="UP000315217"/>
    </source>
</evidence>
<dbReference type="SUPFAM" id="SSF88713">
    <property type="entry name" value="Glycoside hydrolase/deacetylase"/>
    <property type="match status" value="1"/>
</dbReference>
<dbReference type="AlphaFoldDB" id="A0A537LV71"/>
<dbReference type="GO" id="GO:0016787">
    <property type="term" value="F:hydrolase activity"/>
    <property type="evidence" value="ECO:0007669"/>
    <property type="project" value="UniProtKB-KW"/>
</dbReference>
<dbReference type="EMBL" id="VBAI01000041">
    <property type="protein sequence ID" value="TMJ11909.1"/>
    <property type="molecule type" value="Genomic_DNA"/>
</dbReference>
<reference evidence="7 8" key="1">
    <citation type="journal article" date="2019" name="Nat. Microbiol.">
        <title>Mediterranean grassland soil C-N compound turnover is dependent on rainfall and depth, and is mediated by genomically divergent microorganisms.</title>
        <authorList>
            <person name="Diamond S."/>
            <person name="Andeer P.F."/>
            <person name="Li Z."/>
            <person name="Crits-Christoph A."/>
            <person name="Burstein D."/>
            <person name="Anantharaman K."/>
            <person name="Lane K.R."/>
            <person name="Thomas B.C."/>
            <person name="Pan C."/>
            <person name="Northen T.R."/>
            <person name="Banfield J.F."/>
        </authorList>
    </citation>
    <scope>NUCLEOTIDE SEQUENCE [LARGE SCALE GENOMIC DNA]</scope>
    <source>
        <strain evidence="7">NP_1</strain>
    </source>
</reference>
<evidence type="ECO:0000256" key="2">
    <source>
        <dbReference type="ARBA" id="ARBA00022723"/>
    </source>
</evidence>
<dbReference type="GO" id="GO:0019213">
    <property type="term" value="F:deacetylase activity"/>
    <property type="evidence" value="ECO:0007669"/>
    <property type="project" value="TreeGrafter"/>
</dbReference>
<organism evidence="7 8">
    <name type="scientific">Candidatus Segetimicrobium genomatis</name>
    <dbReference type="NCBI Taxonomy" id="2569760"/>
    <lineage>
        <taxon>Bacteria</taxon>
        <taxon>Bacillati</taxon>
        <taxon>Candidatus Sysuimicrobiota</taxon>
        <taxon>Candidatus Sysuimicrobiia</taxon>
        <taxon>Candidatus Sysuimicrobiales</taxon>
        <taxon>Candidatus Segetimicrobiaceae</taxon>
        <taxon>Candidatus Segetimicrobium</taxon>
    </lineage>
</organism>
<feature type="compositionally biased region" description="Low complexity" evidence="6">
    <location>
        <begin position="7"/>
        <end position="25"/>
    </location>
</feature>
<dbReference type="InterPro" id="IPR006879">
    <property type="entry name" value="YdjC-like"/>
</dbReference>
<evidence type="ECO:0000256" key="1">
    <source>
        <dbReference type="ARBA" id="ARBA00001946"/>
    </source>
</evidence>
<dbReference type="GO" id="GO:0046872">
    <property type="term" value="F:metal ion binding"/>
    <property type="evidence" value="ECO:0007669"/>
    <property type="project" value="UniProtKB-KW"/>
</dbReference>
<dbReference type="Proteomes" id="UP000315217">
    <property type="component" value="Unassembled WGS sequence"/>
</dbReference>